<feature type="region of interest" description="Disordered" evidence="1">
    <location>
        <begin position="1"/>
        <end position="29"/>
    </location>
</feature>
<evidence type="ECO:0000313" key="2">
    <source>
        <dbReference type="EMBL" id="RQG95297.1"/>
    </source>
</evidence>
<reference evidence="2 3" key="1">
    <citation type="submission" date="2018-10" db="EMBL/GenBank/DDBJ databases">
        <title>Natrarchaeobius chitinivorans gen. nov., sp. nov., and Natrarchaeobius haloalkaliphilus sp. nov., alkaliphilic, chitin-utilizing haloarchaea from hypersaline alkaline lakes.</title>
        <authorList>
            <person name="Sorokin D.Y."/>
            <person name="Elcheninov A.G."/>
            <person name="Kostrikina N.A."/>
            <person name="Bale N.J."/>
            <person name="Sinninghe Damste J.S."/>
            <person name="Khijniak T.V."/>
            <person name="Kublanov I.V."/>
            <person name="Toshchakov S.V."/>
        </authorList>
    </citation>
    <scope>NUCLEOTIDE SEQUENCE [LARGE SCALE GENOMIC DNA]</scope>
    <source>
        <strain evidence="2 3">AArcht7</strain>
    </source>
</reference>
<evidence type="ECO:0000313" key="3">
    <source>
        <dbReference type="Proteomes" id="UP000281431"/>
    </source>
</evidence>
<keyword evidence="3" id="KW-1185">Reference proteome</keyword>
<dbReference type="EMBL" id="REFZ01000034">
    <property type="protein sequence ID" value="RQG95297.1"/>
    <property type="molecule type" value="Genomic_DNA"/>
</dbReference>
<dbReference type="OrthoDB" id="204520at2157"/>
<accession>A0A3N6M102</accession>
<feature type="compositionally biased region" description="Basic and acidic residues" evidence="1">
    <location>
        <begin position="18"/>
        <end position="29"/>
    </location>
</feature>
<comment type="caution">
    <text evidence="2">The sequence shown here is derived from an EMBL/GenBank/DDBJ whole genome shotgun (WGS) entry which is preliminary data.</text>
</comment>
<sequence>MSSSPDGTVDESSALEPSGHDPADRTAEPRCYRCDRPLEDERWIRLDARPGSGVADAYERVSRACCPDCVAGIGLLEIAVDPSSSGAD</sequence>
<dbReference type="AlphaFoldDB" id="A0A3N6M102"/>
<gene>
    <name evidence="2" type="ORF">EA472_21680</name>
</gene>
<dbReference type="Proteomes" id="UP000281431">
    <property type="component" value="Unassembled WGS sequence"/>
</dbReference>
<evidence type="ECO:0000256" key="1">
    <source>
        <dbReference type="SAM" id="MobiDB-lite"/>
    </source>
</evidence>
<proteinExistence type="predicted"/>
<organism evidence="2 3">
    <name type="scientific">Natrarchaeobius chitinivorans</name>
    <dbReference type="NCBI Taxonomy" id="1679083"/>
    <lineage>
        <taxon>Archaea</taxon>
        <taxon>Methanobacteriati</taxon>
        <taxon>Methanobacteriota</taxon>
        <taxon>Stenosarchaea group</taxon>
        <taxon>Halobacteria</taxon>
        <taxon>Halobacteriales</taxon>
        <taxon>Natrialbaceae</taxon>
        <taxon>Natrarchaeobius</taxon>
    </lineage>
</organism>
<protein>
    <submittedName>
        <fullName evidence="2">Uncharacterized protein</fullName>
    </submittedName>
</protein>
<name>A0A3N6M102_NATCH</name>